<evidence type="ECO:0000256" key="1">
    <source>
        <dbReference type="SAM" id="SignalP"/>
    </source>
</evidence>
<proteinExistence type="predicted"/>
<name>K6VNW9_9ACTN</name>
<dbReference type="eggNOG" id="ENOG5034358">
    <property type="taxonomic scope" value="Bacteria"/>
</dbReference>
<keyword evidence="1" id="KW-0732">Signal</keyword>
<protein>
    <recommendedName>
        <fullName evidence="4">DUF732 domain-containing protein</fullName>
    </recommendedName>
</protein>
<evidence type="ECO:0000313" key="2">
    <source>
        <dbReference type="EMBL" id="GAB88610.1"/>
    </source>
</evidence>
<feature type="chain" id="PRO_5003895481" description="DUF732 domain-containing protein" evidence="1">
    <location>
        <begin position="32"/>
        <end position="135"/>
    </location>
</feature>
<evidence type="ECO:0000313" key="3">
    <source>
        <dbReference type="Proteomes" id="UP000008363"/>
    </source>
</evidence>
<gene>
    <name evidence="2" type="ORF">GORHZ_031_00020</name>
</gene>
<dbReference type="EMBL" id="BAHC01000031">
    <property type="protein sequence ID" value="GAB88610.1"/>
    <property type="molecule type" value="Genomic_DNA"/>
</dbReference>
<accession>K6VNW9</accession>
<keyword evidence="3" id="KW-1185">Reference proteome</keyword>
<sequence>MSVITRLRPWAIAAVAVAMTTFPFAAGSAHAAPESWSAELPTGVISVTASEYTYIATHSATQQAASIGLPQVIASLPIPQQYQSANVALAAQFDMALQSALATPGGCVQIVIDPRPPSGNLFDYRFFAVAGEYCP</sequence>
<dbReference type="Proteomes" id="UP000008363">
    <property type="component" value="Unassembled WGS sequence"/>
</dbReference>
<organism evidence="2 3">
    <name type="scientific">Gordonia rhizosphera NBRC 16068</name>
    <dbReference type="NCBI Taxonomy" id="1108045"/>
    <lineage>
        <taxon>Bacteria</taxon>
        <taxon>Bacillati</taxon>
        <taxon>Actinomycetota</taxon>
        <taxon>Actinomycetes</taxon>
        <taxon>Mycobacteriales</taxon>
        <taxon>Gordoniaceae</taxon>
        <taxon>Gordonia</taxon>
    </lineage>
</organism>
<dbReference type="AlphaFoldDB" id="K6VNW9"/>
<feature type="signal peptide" evidence="1">
    <location>
        <begin position="1"/>
        <end position="31"/>
    </location>
</feature>
<comment type="caution">
    <text evidence="2">The sequence shown here is derived from an EMBL/GenBank/DDBJ whole genome shotgun (WGS) entry which is preliminary data.</text>
</comment>
<dbReference type="OrthoDB" id="4578557at2"/>
<reference evidence="2 3" key="1">
    <citation type="submission" date="2012-08" db="EMBL/GenBank/DDBJ databases">
        <title>Whole genome shotgun sequence of Gordonia rhizosphera NBRC 16068.</title>
        <authorList>
            <person name="Takarada H."/>
            <person name="Isaki S."/>
            <person name="Hosoyama A."/>
            <person name="Tsuchikane K."/>
            <person name="Katsumata H."/>
            <person name="Baba S."/>
            <person name="Ohji S."/>
            <person name="Yamazaki S."/>
            <person name="Fujita N."/>
        </authorList>
    </citation>
    <scope>NUCLEOTIDE SEQUENCE [LARGE SCALE GENOMIC DNA]</scope>
    <source>
        <strain evidence="2 3">NBRC 16068</strain>
    </source>
</reference>
<evidence type="ECO:0008006" key="4">
    <source>
        <dbReference type="Google" id="ProtNLM"/>
    </source>
</evidence>